<dbReference type="RefSeq" id="WP_084392100.1">
    <property type="nucleotide sequence ID" value="NZ_BMKF01000002.1"/>
</dbReference>
<name>A0ABQ1JNC1_9PROT</name>
<evidence type="ECO:0000313" key="1">
    <source>
        <dbReference type="EMBL" id="GGB72711.1"/>
    </source>
</evidence>
<reference evidence="2" key="1">
    <citation type="journal article" date="2019" name="Int. J. Syst. Evol. Microbiol.">
        <title>The Global Catalogue of Microorganisms (GCM) 10K type strain sequencing project: providing services to taxonomists for standard genome sequencing and annotation.</title>
        <authorList>
            <consortium name="The Broad Institute Genomics Platform"/>
            <consortium name="The Broad Institute Genome Sequencing Center for Infectious Disease"/>
            <person name="Wu L."/>
            <person name="Ma J."/>
        </authorList>
    </citation>
    <scope>NUCLEOTIDE SEQUENCE [LARGE SCALE GENOMIC DNA]</scope>
    <source>
        <strain evidence="2">CGMCC 1.15928</strain>
    </source>
</reference>
<dbReference type="InterPro" id="IPR008948">
    <property type="entry name" value="L-Aspartase-like"/>
</dbReference>
<accession>A0ABQ1JNC1</accession>
<proteinExistence type="predicted"/>
<dbReference type="InterPro" id="IPR001106">
    <property type="entry name" value="Aromatic_Lyase"/>
</dbReference>
<evidence type="ECO:0000313" key="2">
    <source>
        <dbReference type="Proteomes" id="UP000628854"/>
    </source>
</evidence>
<dbReference type="InterPro" id="IPR024083">
    <property type="entry name" value="Fumarase/histidase_N"/>
</dbReference>
<dbReference type="SUPFAM" id="SSF48557">
    <property type="entry name" value="L-aspartase-like"/>
    <property type="match status" value="1"/>
</dbReference>
<protein>
    <submittedName>
        <fullName evidence="1">Histidine ammonia-lyase</fullName>
    </submittedName>
</protein>
<dbReference type="EMBL" id="BMKF01000002">
    <property type="protein sequence ID" value="GGB72711.1"/>
    <property type="molecule type" value="Genomic_DNA"/>
</dbReference>
<organism evidence="1 2">
    <name type="scientific">Henriciella pelagia</name>
    <dbReference type="NCBI Taxonomy" id="1977912"/>
    <lineage>
        <taxon>Bacteria</taxon>
        <taxon>Pseudomonadati</taxon>
        <taxon>Pseudomonadota</taxon>
        <taxon>Alphaproteobacteria</taxon>
        <taxon>Hyphomonadales</taxon>
        <taxon>Hyphomonadaceae</taxon>
        <taxon>Henriciella</taxon>
    </lineage>
</organism>
<comment type="caution">
    <text evidence="1">The sequence shown here is derived from an EMBL/GenBank/DDBJ whole genome shotgun (WGS) entry which is preliminary data.</text>
</comment>
<dbReference type="Gene3D" id="1.10.275.10">
    <property type="entry name" value="Fumarase/aspartase (N-terminal domain)"/>
    <property type="match status" value="1"/>
</dbReference>
<gene>
    <name evidence="1" type="primary">hutH</name>
    <name evidence="1" type="ORF">GCM10011503_21730</name>
</gene>
<dbReference type="Proteomes" id="UP000628854">
    <property type="component" value="Unassembled WGS sequence"/>
</dbReference>
<keyword evidence="2" id="KW-1185">Reference proteome</keyword>
<sequence length="450" mass="48095">MQRSSETETLRTFLQACAARELPAGLNAAETRVAADYSKVERLREASPGLRIYGLTTLPGHRDDEAPDDDYSARYQNTLIESHCVPVNNWFSGDVGVCVTLAKAYAVAAGASLVSPDLYGHILSATADRGFAPAIARNASYSSGDVIPAAHWARELLGRSPGYTLKPGEGMALINGAFVHVGVTAWAMSQANLAWKQLLANTKAFLERVPGGGRDEWSRRPEQRSLSREALGFVYENARPAAGDMRQPPVSVRAIDQVIDGTAMALSNLAVELDRALLLPSGNPQLTETAAGEPTIVPSGSFALPGLAIAADAMTSSLLMIAWHVTRRLEFFLSGDVDGVAQDAATHDNPLGFIQWPKLAVAKLENMRMRFAGKAFLSGGATSYGVEDFWTQGVSVSDQLACACEALSEILVLERAVLESHADPDKADIAEAVRQLEDASNNVPASLAFE</sequence>
<dbReference type="Pfam" id="PF00221">
    <property type="entry name" value="Lyase_aromatic"/>
    <property type="match status" value="1"/>
</dbReference>
<dbReference type="Gene3D" id="1.20.200.10">
    <property type="entry name" value="Fumarase/aspartase (Central domain)"/>
    <property type="match status" value="1"/>
</dbReference>